<evidence type="ECO:0000313" key="1">
    <source>
        <dbReference type="EMBL" id="KAJ0053944.1"/>
    </source>
</evidence>
<evidence type="ECO:0000313" key="2">
    <source>
        <dbReference type="Proteomes" id="UP001163603"/>
    </source>
</evidence>
<proteinExistence type="predicted"/>
<organism evidence="1 2">
    <name type="scientific">Pistacia integerrima</name>
    <dbReference type="NCBI Taxonomy" id="434235"/>
    <lineage>
        <taxon>Eukaryota</taxon>
        <taxon>Viridiplantae</taxon>
        <taxon>Streptophyta</taxon>
        <taxon>Embryophyta</taxon>
        <taxon>Tracheophyta</taxon>
        <taxon>Spermatophyta</taxon>
        <taxon>Magnoliopsida</taxon>
        <taxon>eudicotyledons</taxon>
        <taxon>Gunneridae</taxon>
        <taxon>Pentapetalae</taxon>
        <taxon>rosids</taxon>
        <taxon>malvids</taxon>
        <taxon>Sapindales</taxon>
        <taxon>Anacardiaceae</taxon>
        <taxon>Pistacia</taxon>
    </lineage>
</organism>
<name>A0ACC0ZQ15_9ROSI</name>
<sequence length="646" mass="73693">MSIPVDSLPPADNEVEFRSYADDAWYSAQLLLDRDGEKLTVRLLNFPPENEETFSASKFKSLQKLEEFEGRFRPVSVQLQDSECSEVVAGLRVCASHAFNDNDFRFFDAVVENAKEWSDYVWFILLDCPDNGKETGMIFPKLGVCHCVVIHRKHSFASGEEECLCRFILCWKHGPNAGTLMEKKVENICIVQSNVELNPHVASFAKRARERIEGADHKHISASNGDSATCKSSAGCRENSSSIVKQKSTFDQCLMRGKCAKQSISSISLCEGNTGDLQDIDIEIGGDGYHYIIFLENLEKEISPSTVIEFIHQQTRITPQAYIFPSLLSELSTRVAIMLDSKKNLEELSDFLSNPDQIIVSSKGRPWVVNKNFSRHDAFRASIGTFMLNSQKKLKKTNGVVRHELKVVCCGTEEYRRAKELRDLFMEFSCHQERLFKRLAFEERKILHPSPTVVGITEGIRFEIDRQECPSHNVEYEGDTLHLSFVVIKSDTPWHITDDGVDLVIKGPSGDQIHEIRDKISGKYEFVVRKRGVYRFCFTNKSPYHETIDFDVHVAHFAFYDQHAKDEHFSPLLEQIAQLEEALHNIQFEQHWLDAQTDRQAIVNENMSKRALQKAMFESAFLTGASALQAFLLKHLFDQKRGISRV</sequence>
<dbReference type="EMBL" id="CM047736">
    <property type="protein sequence ID" value="KAJ0053944.1"/>
    <property type="molecule type" value="Genomic_DNA"/>
</dbReference>
<protein>
    <submittedName>
        <fullName evidence="1">Uncharacterized protein</fullName>
    </submittedName>
</protein>
<comment type="caution">
    <text evidence="1">The sequence shown here is derived from an EMBL/GenBank/DDBJ whole genome shotgun (WGS) entry which is preliminary data.</text>
</comment>
<reference evidence="2" key="1">
    <citation type="journal article" date="2023" name="G3 (Bethesda)">
        <title>Genome assembly and association tests identify interacting loci associated with vigor, precocity, and sex in interspecific pistachio rootstocks.</title>
        <authorList>
            <person name="Palmer W."/>
            <person name="Jacygrad E."/>
            <person name="Sagayaradj S."/>
            <person name="Cavanaugh K."/>
            <person name="Han R."/>
            <person name="Bertier L."/>
            <person name="Beede B."/>
            <person name="Kafkas S."/>
            <person name="Golino D."/>
            <person name="Preece J."/>
            <person name="Michelmore R."/>
        </authorList>
    </citation>
    <scope>NUCLEOTIDE SEQUENCE [LARGE SCALE GENOMIC DNA]</scope>
</reference>
<accession>A0ACC0ZQ15</accession>
<dbReference type="Proteomes" id="UP001163603">
    <property type="component" value="Chromosome 1"/>
</dbReference>
<gene>
    <name evidence="1" type="ORF">Pint_01820</name>
</gene>
<keyword evidence="2" id="KW-1185">Reference proteome</keyword>